<feature type="compositionally biased region" description="Basic and acidic residues" evidence="1">
    <location>
        <begin position="38"/>
        <end position="63"/>
    </location>
</feature>
<dbReference type="AlphaFoldDB" id="A0AAP0DX83"/>
<sequence>MFIILRSSSIPFNADPSNPKPVIVRVKRKSSQSPLEAFCERPGEESDAESSRESSYDDLDGHPKNIQTN</sequence>
<accession>A0AAP0DX83</accession>
<keyword evidence="3" id="KW-1185">Reference proteome</keyword>
<comment type="caution">
    <text evidence="2">The sequence shown here is derived from an EMBL/GenBank/DDBJ whole genome shotgun (WGS) entry which is preliminary data.</text>
</comment>
<evidence type="ECO:0000256" key="1">
    <source>
        <dbReference type="SAM" id="MobiDB-lite"/>
    </source>
</evidence>
<gene>
    <name evidence="2" type="ORF">Syun_031267</name>
</gene>
<evidence type="ECO:0000313" key="3">
    <source>
        <dbReference type="Proteomes" id="UP001420932"/>
    </source>
</evidence>
<organism evidence="2 3">
    <name type="scientific">Stephania yunnanensis</name>
    <dbReference type="NCBI Taxonomy" id="152371"/>
    <lineage>
        <taxon>Eukaryota</taxon>
        <taxon>Viridiplantae</taxon>
        <taxon>Streptophyta</taxon>
        <taxon>Embryophyta</taxon>
        <taxon>Tracheophyta</taxon>
        <taxon>Spermatophyta</taxon>
        <taxon>Magnoliopsida</taxon>
        <taxon>Ranunculales</taxon>
        <taxon>Menispermaceae</taxon>
        <taxon>Menispermoideae</taxon>
        <taxon>Cissampelideae</taxon>
        <taxon>Stephania</taxon>
    </lineage>
</organism>
<feature type="region of interest" description="Disordered" evidence="1">
    <location>
        <begin position="27"/>
        <end position="69"/>
    </location>
</feature>
<dbReference type="EMBL" id="JBBNAF010000057">
    <property type="protein sequence ID" value="KAK9081095.1"/>
    <property type="molecule type" value="Genomic_DNA"/>
</dbReference>
<name>A0AAP0DX83_9MAGN</name>
<evidence type="ECO:0000313" key="2">
    <source>
        <dbReference type="EMBL" id="KAK9081095.1"/>
    </source>
</evidence>
<protein>
    <submittedName>
        <fullName evidence="2">Uncharacterized protein</fullName>
    </submittedName>
</protein>
<proteinExistence type="predicted"/>
<reference evidence="2 3" key="1">
    <citation type="submission" date="2024-01" db="EMBL/GenBank/DDBJ databases">
        <title>Genome assemblies of Stephania.</title>
        <authorList>
            <person name="Yang L."/>
        </authorList>
    </citation>
    <scope>NUCLEOTIDE SEQUENCE [LARGE SCALE GENOMIC DNA]</scope>
    <source>
        <strain evidence="2">YNDBR</strain>
        <tissue evidence="2">Leaf</tissue>
    </source>
</reference>
<dbReference type="Proteomes" id="UP001420932">
    <property type="component" value="Unassembled WGS sequence"/>
</dbReference>